<keyword evidence="1" id="KW-0805">Transcription regulation</keyword>
<keyword evidence="3" id="KW-0804">Transcription</keyword>
<dbReference type="Pfam" id="PF00505">
    <property type="entry name" value="HMG_box"/>
    <property type="match status" value="1"/>
</dbReference>
<feature type="domain" description="HMG box" evidence="7">
    <location>
        <begin position="404"/>
        <end position="472"/>
    </location>
</feature>
<evidence type="ECO:0000256" key="4">
    <source>
        <dbReference type="ARBA" id="ARBA00023242"/>
    </source>
</evidence>
<organism evidence="8 9">
    <name type="scientific">Emberiza fucata</name>
    <dbReference type="NCBI Taxonomy" id="337179"/>
    <lineage>
        <taxon>Eukaryota</taxon>
        <taxon>Metazoa</taxon>
        <taxon>Chordata</taxon>
        <taxon>Craniata</taxon>
        <taxon>Vertebrata</taxon>
        <taxon>Euteleostomi</taxon>
        <taxon>Archelosauria</taxon>
        <taxon>Archosauria</taxon>
        <taxon>Dinosauria</taxon>
        <taxon>Saurischia</taxon>
        <taxon>Theropoda</taxon>
        <taxon>Coelurosauria</taxon>
        <taxon>Aves</taxon>
        <taxon>Neognathae</taxon>
        <taxon>Neoaves</taxon>
        <taxon>Telluraves</taxon>
        <taxon>Australaves</taxon>
        <taxon>Passeriformes</taxon>
        <taxon>Passeroidea</taxon>
        <taxon>Fringillidae</taxon>
        <taxon>Emberizinae</taxon>
        <taxon>Emberizini</taxon>
        <taxon>Emberiza</taxon>
    </lineage>
</organism>
<dbReference type="GO" id="GO:0045165">
    <property type="term" value="P:cell fate commitment"/>
    <property type="evidence" value="ECO:0007669"/>
    <property type="project" value="TreeGrafter"/>
</dbReference>
<reference evidence="8 9" key="1">
    <citation type="submission" date="2019-09" db="EMBL/GenBank/DDBJ databases">
        <title>Bird 10,000 Genomes (B10K) Project - Family phase.</title>
        <authorList>
            <person name="Zhang G."/>
        </authorList>
    </citation>
    <scope>NUCLEOTIDE SEQUENCE [LARGE SCALE GENOMIC DNA]</scope>
    <source>
        <strain evidence="8">B10K-DU-015-11</strain>
        <tissue evidence="8">Mixed tissue sample</tissue>
    </source>
</reference>
<gene>
    <name evidence="8" type="primary">Sox13</name>
    <name evidence="8" type="ORF">EMBFUC_R02768</name>
</gene>
<dbReference type="GO" id="GO:0005634">
    <property type="term" value="C:nucleus"/>
    <property type="evidence" value="ECO:0007669"/>
    <property type="project" value="UniProtKB-UniRule"/>
</dbReference>
<dbReference type="GO" id="GO:0000981">
    <property type="term" value="F:DNA-binding transcription factor activity, RNA polymerase II-specific"/>
    <property type="evidence" value="ECO:0007669"/>
    <property type="project" value="TreeGrafter"/>
</dbReference>
<dbReference type="SMART" id="SM00398">
    <property type="entry name" value="HMG"/>
    <property type="match status" value="1"/>
</dbReference>
<dbReference type="GO" id="GO:0000978">
    <property type="term" value="F:RNA polymerase II cis-regulatory region sequence-specific DNA binding"/>
    <property type="evidence" value="ECO:0007669"/>
    <property type="project" value="TreeGrafter"/>
</dbReference>
<evidence type="ECO:0000313" key="8">
    <source>
        <dbReference type="EMBL" id="NWR25613.1"/>
    </source>
</evidence>
<feature type="DNA-binding region" description="HMG box" evidence="5">
    <location>
        <begin position="404"/>
        <end position="472"/>
    </location>
</feature>
<feature type="non-terminal residue" evidence="8">
    <location>
        <position position="1"/>
    </location>
</feature>
<dbReference type="CDD" id="cd22030">
    <property type="entry name" value="HMG-box_SoxD"/>
    <property type="match status" value="1"/>
</dbReference>
<evidence type="ECO:0000256" key="3">
    <source>
        <dbReference type="ARBA" id="ARBA00023163"/>
    </source>
</evidence>
<feature type="non-terminal residue" evidence="8">
    <location>
        <position position="511"/>
    </location>
</feature>
<evidence type="ECO:0000313" key="9">
    <source>
        <dbReference type="Proteomes" id="UP000580681"/>
    </source>
</evidence>
<dbReference type="EMBL" id="VYZJ01003592">
    <property type="protein sequence ID" value="NWR25613.1"/>
    <property type="molecule type" value="Genomic_DNA"/>
</dbReference>
<dbReference type="InterPro" id="IPR051356">
    <property type="entry name" value="SOX/SOX-like_TF"/>
</dbReference>
<dbReference type="InterPro" id="IPR009071">
    <property type="entry name" value="HMG_box_dom"/>
</dbReference>
<dbReference type="Proteomes" id="UP000580681">
    <property type="component" value="Unassembled WGS sequence"/>
</dbReference>
<dbReference type="PANTHER" id="PTHR45789:SF4">
    <property type="entry name" value="TRANSCRIPTION FACTOR SOX-13"/>
    <property type="match status" value="1"/>
</dbReference>
<proteinExistence type="predicted"/>
<feature type="region of interest" description="Disordered" evidence="6">
    <location>
        <begin position="128"/>
        <end position="160"/>
    </location>
</feature>
<evidence type="ECO:0000256" key="5">
    <source>
        <dbReference type="PROSITE-ProRule" id="PRU00267"/>
    </source>
</evidence>
<accession>A0A7K4VUD7</accession>
<evidence type="ECO:0000259" key="7">
    <source>
        <dbReference type="PROSITE" id="PS50118"/>
    </source>
</evidence>
<keyword evidence="9" id="KW-1185">Reference proteome</keyword>
<name>A0A7K4VUD7_9EMBE</name>
<comment type="caution">
    <text evidence="8">The sequence shown here is derived from an EMBL/GenBank/DDBJ whole genome shotgun (WGS) entry which is preliminary data.</text>
</comment>
<dbReference type="FunFam" id="1.10.30.10:FF:000003">
    <property type="entry name" value="Putative transcription factor SOX-6"/>
    <property type="match status" value="1"/>
</dbReference>
<keyword evidence="4 5" id="KW-0539">Nucleus</keyword>
<dbReference type="InterPro" id="IPR036910">
    <property type="entry name" value="HMG_box_dom_sf"/>
</dbReference>
<sequence>VPRMSMRSPISPPPELDGAGAMVNCAVKTEEKKEGGPETPPGAAPSAEPRPHDPPGPPPRDGPDPQALPQECRSPSGDVPEPRRSAFEPAGSGQEKLDFNRNLKEVMPTIEKLLASDWKERLLGRSTAESKEVKGGIHLRQPPSSIPAGSTKAGGETSTFSPPPALLTALGTPCHPLSVALAGFCRVLSLMSPTPLSPPQIAKQQQQLIQQQHKINLLQQQIQQVNMPYVMIPAFTPGHQPLPVPPESQLALPLQPIPCKPGESGLCQPCGAALAPSRVPLSPAVSLLSLLSPAMSLLSPAVSLLSPAMSLLSPSAVPAVPSTVPAVPKCCPCCPQHCPCCPQLCPCCPQALSLLSPAVSLLSPSAVPAVPSRVPAVPSRVPAVPSRVPAVPQRCPSSRNNNHIKRPMNAFMVWAKDERRKILQAFPDMHNSSISKILGSRWKSMSNQEKQPYYEEQARLSRQHLEKYPDYKYKPRPKRTCIVEGKRLRVGEYKALMRNRRQDARQGYLIG</sequence>
<evidence type="ECO:0000256" key="6">
    <source>
        <dbReference type="SAM" id="MobiDB-lite"/>
    </source>
</evidence>
<evidence type="ECO:0000256" key="1">
    <source>
        <dbReference type="ARBA" id="ARBA00023015"/>
    </source>
</evidence>
<feature type="region of interest" description="Disordered" evidence="6">
    <location>
        <begin position="1"/>
        <end position="100"/>
    </location>
</feature>
<dbReference type="AlphaFoldDB" id="A0A7K4VUD7"/>
<dbReference type="PANTHER" id="PTHR45789">
    <property type="entry name" value="FI18025P1"/>
    <property type="match status" value="1"/>
</dbReference>
<dbReference type="SUPFAM" id="SSF47095">
    <property type="entry name" value="HMG-box"/>
    <property type="match status" value="1"/>
</dbReference>
<dbReference type="Gene3D" id="1.10.30.10">
    <property type="entry name" value="High mobility group box domain"/>
    <property type="match status" value="1"/>
</dbReference>
<keyword evidence="2 5" id="KW-0238">DNA-binding</keyword>
<protein>
    <submittedName>
        <fullName evidence="8">SOX13 factor</fullName>
    </submittedName>
</protein>
<evidence type="ECO:0000256" key="2">
    <source>
        <dbReference type="ARBA" id="ARBA00023125"/>
    </source>
</evidence>
<dbReference type="PROSITE" id="PS50118">
    <property type="entry name" value="HMG_BOX_2"/>
    <property type="match status" value="1"/>
</dbReference>